<name>A0A0H5QL19_9EUKA</name>
<protein>
    <submittedName>
        <fullName evidence="2">Uncharacterized protein</fullName>
    </submittedName>
</protein>
<dbReference type="AlphaFoldDB" id="A0A0H5QL19"/>
<feature type="non-terminal residue" evidence="2">
    <location>
        <position position="108"/>
    </location>
</feature>
<dbReference type="EMBL" id="HACM01001609">
    <property type="protein sequence ID" value="CRZ02051.1"/>
    <property type="molecule type" value="Transcribed_RNA"/>
</dbReference>
<evidence type="ECO:0000256" key="1">
    <source>
        <dbReference type="SAM" id="MobiDB-lite"/>
    </source>
</evidence>
<feature type="region of interest" description="Disordered" evidence="1">
    <location>
        <begin position="65"/>
        <end position="99"/>
    </location>
</feature>
<evidence type="ECO:0000313" key="2">
    <source>
        <dbReference type="EMBL" id="CRZ02051.1"/>
    </source>
</evidence>
<accession>A0A0H5QL19</accession>
<sequence>MIVCKIIDEKKTLGEWLADELFRKIQIRKGQVLSSQVLSGVLRPISSSVSVSELARSASEPLLAAVPDPLASPDRLRPSPHRPPRSSPDRNGIMPPESAPIAALFVGR</sequence>
<proteinExistence type="predicted"/>
<reference evidence="2" key="1">
    <citation type="submission" date="2015-04" db="EMBL/GenBank/DDBJ databases">
        <title>The genome sequence of the plant pathogenic Rhizarian Plasmodiophora brassicae reveals insights in its biotrophic life cycle and the origin of chitin synthesis.</title>
        <authorList>
            <person name="Schwelm A."/>
            <person name="Fogelqvist J."/>
            <person name="Knaust A."/>
            <person name="Julke S."/>
            <person name="Lilja T."/>
            <person name="Dhandapani V."/>
            <person name="Bonilla-Rosso G."/>
            <person name="Karlsson M."/>
            <person name="Shevchenko A."/>
            <person name="Choi S.R."/>
            <person name="Kim H.G."/>
            <person name="Park J.Y."/>
            <person name="Lim Y.P."/>
            <person name="Ludwig-Muller J."/>
            <person name="Dixelius C."/>
        </authorList>
    </citation>
    <scope>NUCLEOTIDE SEQUENCE</scope>
    <source>
        <tissue evidence="2">Potato root galls</tissue>
    </source>
</reference>
<organism evidence="2">
    <name type="scientific">Spongospora subterranea</name>
    <dbReference type="NCBI Taxonomy" id="70186"/>
    <lineage>
        <taxon>Eukaryota</taxon>
        <taxon>Sar</taxon>
        <taxon>Rhizaria</taxon>
        <taxon>Endomyxa</taxon>
        <taxon>Phytomyxea</taxon>
        <taxon>Plasmodiophorida</taxon>
        <taxon>Plasmodiophoridae</taxon>
        <taxon>Spongospora</taxon>
    </lineage>
</organism>